<dbReference type="FunCoup" id="B4MNF4">
    <property type="interactions" value="2"/>
</dbReference>
<dbReference type="OrthoDB" id="6750008at2759"/>
<accession>B4MNF4</accession>
<protein>
    <recommendedName>
        <fullName evidence="4">DUF4794 domain-containing protein</fullName>
    </recommendedName>
</protein>
<dbReference type="OMA" id="FYYVGAG"/>
<dbReference type="Proteomes" id="UP000007798">
    <property type="component" value="Unassembled WGS sequence"/>
</dbReference>
<evidence type="ECO:0000313" key="3">
    <source>
        <dbReference type="Proteomes" id="UP000007798"/>
    </source>
</evidence>
<evidence type="ECO:0000313" key="2">
    <source>
        <dbReference type="EMBL" id="EDW72663.1"/>
    </source>
</evidence>
<keyword evidence="1" id="KW-0732">Signal</keyword>
<dbReference type="HOGENOM" id="CLU_1462815_0_0_1"/>
<dbReference type="KEGG" id="dwi:6639236"/>
<feature type="signal peptide" evidence="1">
    <location>
        <begin position="1"/>
        <end position="20"/>
    </location>
</feature>
<feature type="chain" id="PRO_5002818372" description="DUF4794 domain-containing protein" evidence="1">
    <location>
        <begin position="21"/>
        <end position="199"/>
    </location>
</feature>
<name>B4MNF4_DROWI</name>
<evidence type="ECO:0008006" key="4">
    <source>
        <dbReference type="Google" id="ProtNLM"/>
    </source>
</evidence>
<dbReference type="PhylomeDB" id="B4MNF4"/>
<organism evidence="2 3">
    <name type="scientific">Drosophila willistoni</name>
    <name type="common">Fruit fly</name>
    <dbReference type="NCBI Taxonomy" id="7260"/>
    <lineage>
        <taxon>Eukaryota</taxon>
        <taxon>Metazoa</taxon>
        <taxon>Ecdysozoa</taxon>
        <taxon>Arthropoda</taxon>
        <taxon>Hexapoda</taxon>
        <taxon>Insecta</taxon>
        <taxon>Pterygota</taxon>
        <taxon>Neoptera</taxon>
        <taxon>Endopterygota</taxon>
        <taxon>Diptera</taxon>
        <taxon>Brachycera</taxon>
        <taxon>Muscomorpha</taxon>
        <taxon>Ephydroidea</taxon>
        <taxon>Drosophilidae</taxon>
        <taxon>Drosophila</taxon>
        <taxon>Sophophora</taxon>
    </lineage>
</organism>
<proteinExistence type="predicted"/>
<evidence type="ECO:0000256" key="1">
    <source>
        <dbReference type="SAM" id="SignalP"/>
    </source>
</evidence>
<reference evidence="2 3" key="1">
    <citation type="journal article" date="2007" name="Nature">
        <title>Evolution of genes and genomes on the Drosophila phylogeny.</title>
        <authorList>
            <consortium name="Drosophila 12 Genomes Consortium"/>
            <person name="Clark A.G."/>
            <person name="Eisen M.B."/>
            <person name="Smith D.R."/>
            <person name="Bergman C.M."/>
            <person name="Oliver B."/>
            <person name="Markow T.A."/>
            <person name="Kaufman T.C."/>
            <person name="Kellis M."/>
            <person name="Gelbart W."/>
            <person name="Iyer V.N."/>
            <person name="Pollard D.A."/>
            <person name="Sackton T.B."/>
            <person name="Larracuente A.M."/>
            <person name="Singh N.D."/>
            <person name="Abad J.P."/>
            <person name="Abt D.N."/>
            <person name="Adryan B."/>
            <person name="Aguade M."/>
            <person name="Akashi H."/>
            <person name="Anderson W.W."/>
            <person name="Aquadro C.F."/>
            <person name="Ardell D.H."/>
            <person name="Arguello R."/>
            <person name="Artieri C.G."/>
            <person name="Barbash D.A."/>
            <person name="Barker D."/>
            <person name="Barsanti P."/>
            <person name="Batterham P."/>
            <person name="Batzoglou S."/>
            <person name="Begun D."/>
            <person name="Bhutkar A."/>
            <person name="Blanco E."/>
            <person name="Bosak S.A."/>
            <person name="Bradley R.K."/>
            <person name="Brand A.D."/>
            <person name="Brent M.R."/>
            <person name="Brooks A.N."/>
            <person name="Brown R.H."/>
            <person name="Butlin R.K."/>
            <person name="Caggese C."/>
            <person name="Calvi B.R."/>
            <person name="Bernardo de Carvalho A."/>
            <person name="Caspi A."/>
            <person name="Castrezana S."/>
            <person name="Celniker S.E."/>
            <person name="Chang J.L."/>
            <person name="Chapple C."/>
            <person name="Chatterji S."/>
            <person name="Chinwalla A."/>
            <person name="Civetta A."/>
            <person name="Clifton S.W."/>
            <person name="Comeron J.M."/>
            <person name="Costello J.C."/>
            <person name="Coyne J.A."/>
            <person name="Daub J."/>
            <person name="David R.G."/>
            <person name="Delcher A.L."/>
            <person name="Delehaunty K."/>
            <person name="Do C.B."/>
            <person name="Ebling H."/>
            <person name="Edwards K."/>
            <person name="Eickbush T."/>
            <person name="Evans J.D."/>
            <person name="Filipski A."/>
            <person name="Findeiss S."/>
            <person name="Freyhult E."/>
            <person name="Fulton L."/>
            <person name="Fulton R."/>
            <person name="Garcia A.C."/>
            <person name="Gardiner A."/>
            <person name="Garfield D.A."/>
            <person name="Garvin B.E."/>
            <person name="Gibson G."/>
            <person name="Gilbert D."/>
            <person name="Gnerre S."/>
            <person name="Godfrey J."/>
            <person name="Good R."/>
            <person name="Gotea V."/>
            <person name="Gravely B."/>
            <person name="Greenberg A.J."/>
            <person name="Griffiths-Jones S."/>
            <person name="Gross S."/>
            <person name="Guigo R."/>
            <person name="Gustafson E.A."/>
            <person name="Haerty W."/>
            <person name="Hahn M.W."/>
            <person name="Halligan D.L."/>
            <person name="Halpern A.L."/>
            <person name="Halter G.M."/>
            <person name="Han M.V."/>
            <person name="Heger A."/>
            <person name="Hillier L."/>
            <person name="Hinrichs A.S."/>
            <person name="Holmes I."/>
            <person name="Hoskins R.A."/>
            <person name="Hubisz M.J."/>
            <person name="Hultmark D."/>
            <person name="Huntley M.A."/>
            <person name="Jaffe D.B."/>
            <person name="Jagadeeshan S."/>
            <person name="Jeck W.R."/>
            <person name="Johnson J."/>
            <person name="Jones C.D."/>
            <person name="Jordan W.C."/>
            <person name="Karpen G.H."/>
            <person name="Kataoka E."/>
            <person name="Keightley P.D."/>
            <person name="Kheradpour P."/>
            <person name="Kirkness E.F."/>
            <person name="Koerich L.B."/>
            <person name="Kristiansen K."/>
            <person name="Kudrna D."/>
            <person name="Kulathinal R.J."/>
            <person name="Kumar S."/>
            <person name="Kwok R."/>
            <person name="Lander E."/>
            <person name="Langley C.H."/>
            <person name="Lapoint R."/>
            <person name="Lazzaro B.P."/>
            <person name="Lee S.J."/>
            <person name="Levesque L."/>
            <person name="Li R."/>
            <person name="Lin C.F."/>
            <person name="Lin M.F."/>
            <person name="Lindblad-Toh K."/>
            <person name="Llopart A."/>
            <person name="Long M."/>
            <person name="Low L."/>
            <person name="Lozovsky E."/>
            <person name="Lu J."/>
            <person name="Luo M."/>
            <person name="Machado C.A."/>
            <person name="Makalowski W."/>
            <person name="Marzo M."/>
            <person name="Matsuda M."/>
            <person name="Matzkin L."/>
            <person name="McAllister B."/>
            <person name="McBride C.S."/>
            <person name="McKernan B."/>
            <person name="McKernan K."/>
            <person name="Mendez-Lago M."/>
            <person name="Minx P."/>
            <person name="Mollenhauer M.U."/>
            <person name="Montooth K."/>
            <person name="Mount S.M."/>
            <person name="Mu X."/>
            <person name="Myers E."/>
            <person name="Negre B."/>
            <person name="Newfeld S."/>
            <person name="Nielsen R."/>
            <person name="Noor M.A."/>
            <person name="O'Grady P."/>
            <person name="Pachter L."/>
            <person name="Papaceit M."/>
            <person name="Parisi M.J."/>
            <person name="Parisi M."/>
            <person name="Parts L."/>
            <person name="Pedersen J.S."/>
            <person name="Pesole G."/>
            <person name="Phillippy A.M."/>
            <person name="Ponting C.P."/>
            <person name="Pop M."/>
            <person name="Porcelli D."/>
            <person name="Powell J.R."/>
            <person name="Prohaska S."/>
            <person name="Pruitt K."/>
            <person name="Puig M."/>
            <person name="Quesneville H."/>
            <person name="Ram K.R."/>
            <person name="Rand D."/>
            <person name="Rasmussen M.D."/>
            <person name="Reed L.K."/>
            <person name="Reenan R."/>
            <person name="Reily A."/>
            <person name="Remington K.A."/>
            <person name="Rieger T.T."/>
            <person name="Ritchie M.G."/>
            <person name="Robin C."/>
            <person name="Rogers Y.H."/>
            <person name="Rohde C."/>
            <person name="Rozas J."/>
            <person name="Rubenfield M.J."/>
            <person name="Ruiz A."/>
            <person name="Russo S."/>
            <person name="Salzberg S.L."/>
            <person name="Sanchez-Gracia A."/>
            <person name="Saranga D.J."/>
            <person name="Sato H."/>
            <person name="Schaeffer S.W."/>
            <person name="Schatz M.C."/>
            <person name="Schlenke T."/>
            <person name="Schwartz R."/>
            <person name="Segarra C."/>
            <person name="Singh R.S."/>
            <person name="Sirot L."/>
            <person name="Sirota M."/>
            <person name="Sisneros N.B."/>
            <person name="Smith C.D."/>
            <person name="Smith T.F."/>
            <person name="Spieth J."/>
            <person name="Stage D.E."/>
            <person name="Stark A."/>
            <person name="Stephan W."/>
            <person name="Strausberg R.L."/>
            <person name="Strempel S."/>
            <person name="Sturgill D."/>
            <person name="Sutton G."/>
            <person name="Sutton G.G."/>
            <person name="Tao W."/>
            <person name="Teichmann S."/>
            <person name="Tobari Y.N."/>
            <person name="Tomimura Y."/>
            <person name="Tsolas J.M."/>
            <person name="Valente V.L."/>
            <person name="Venter E."/>
            <person name="Venter J.C."/>
            <person name="Vicario S."/>
            <person name="Vieira F.G."/>
            <person name="Vilella A.J."/>
            <person name="Villasante A."/>
            <person name="Walenz B."/>
            <person name="Wang J."/>
            <person name="Wasserman M."/>
            <person name="Watts T."/>
            <person name="Wilson D."/>
            <person name="Wilson R.K."/>
            <person name="Wing R.A."/>
            <person name="Wolfner M.F."/>
            <person name="Wong A."/>
            <person name="Wong G.K."/>
            <person name="Wu C.I."/>
            <person name="Wu G."/>
            <person name="Yamamoto D."/>
            <person name="Yang H.P."/>
            <person name="Yang S.P."/>
            <person name="Yorke J.A."/>
            <person name="Yoshida K."/>
            <person name="Zdobnov E."/>
            <person name="Zhang P."/>
            <person name="Zhang Y."/>
            <person name="Zimin A.V."/>
            <person name="Baldwin J."/>
            <person name="Abdouelleil A."/>
            <person name="Abdulkadir J."/>
            <person name="Abebe A."/>
            <person name="Abera B."/>
            <person name="Abreu J."/>
            <person name="Acer S.C."/>
            <person name="Aftuck L."/>
            <person name="Alexander A."/>
            <person name="An P."/>
            <person name="Anderson E."/>
            <person name="Anderson S."/>
            <person name="Arachi H."/>
            <person name="Azer M."/>
            <person name="Bachantsang P."/>
            <person name="Barry A."/>
            <person name="Bayul T."/>
            <person name="Berlin A."/>
            <person name="Bessette D."/>
            <person name="Bloom T."/>
            <person name="Blye J."/>
            <person name="Boguslavskiy L."/>
            <person name="Bonnet C."/>
            <person name="Boukhgalter B."/>
            <person name="Bourzgui I."/>
            <person name="Brown A."/>
            <person name="Cahill P."/>
            <person name="Channer S."/>
            <person name="Cheshatsang Y."/>
            <person name="Chuda L."/>
            <person name="Citroen M."/>
            <person name="Collymore A."/>
            <person name="Cooke P."/>
            <person name="Costello M."/>
            <person name="D'Aco K."/>
            <person name="Daza R."/>
            <person name="De Haan G."/>
            <person name="DeGray S."/>
            <person name="DeMaso C."/>
            <person name="Dhargay N."/>
            <person name="Dooley K."/>
            <person name="Dooley E."/>
            <person name="Doricent M."/>
            <person name="Dorje P."/>
            <person name="Dorjee K."/>
            <person name="Dupes A."/>
            <person name="Elong R."/>
            <person name="Falk J."/>
            <person name="Farina A."/>
            <person name="Faro S."/>
            <person name="Ferguson D."/>
            <person name="Fisher S."/>
            <person name="Foley C.D."/>
            <person name="Franke A."/>
            <person name="Friedrich D."/>
            <person name="Gadbois L."/>
            <person name="Gearin G."/>
            <person name="Gearin C.R."/>
            <person name="Giannoukos G."/>
            <person name="Goode T."/>
            <person name="Graham J."/>
            <person name="Grandbois E."/>
            <person name="Grewal S."/>
            <person name="Gyaltsen K."/>
            <person name="Hafez N."/>
            <person name="Hagos B."/>
            <person name="Hall J."/>
            <person name="Henson C."/>
            <person name="Hollinger A."/>
            <person name="Honan T."/>
            <person name="Huard M.D."/>
            <person name="Hughes L."/>
            <person name="Hurhula B."/>
            <person name="Husby M.E."/>
            <person name="Kamat A."/>
            <person name="Kanga B."/>
            <person name="Kashin S."/>
            <person name="Khazanovich D."/>
            <person name="Kisner P."/>
            <person name="Lance K."/>
            <person name="Lara M."/>
            <person name="Lee W."/>
            <person name="Lennon N."/>
            <person name="Letendre F."/>
            <person name="LeVine R."/>
            <person name="Lipovsky A."/>
            <person name="Liu X."/>
            <person name="Liu J."/>
            <person name="Liu S."/>
            <person name="Lokyitsang T."/>
            <person name="Lokyitsang Y."/>
            <person name="Lubonja R."/>
            <person name="Lui A."/>
            <person name="MacDonald P."/>
            <person name="Magnisalis V."/>
            <person name="Maru K."/>
            <person name="Matthews C."/>
            <person name="McCusker W."/>
            <person name="McDonough S."/>
            <person name="Mehta T."/>
            <person name="Meldrim J."/>
            <person name="Meneus L."/>
            <person name="Mihai O."/>
            <person name="Mihalev A."/>
            <person name="Mihova T."/>
            <person name="Mittelman R."/>
            <person name="Mlenga V."/>
            <person name="Montmayeur A."/>
            <person name="Mulrain L."/>
            <person name="Navidi A."/>
            <person name="Naylor J."/>
            <person name="Negash T."/>
            <person name="Nguyen T."/>
            <person name="Nguyen N."/>
            <person name="Nicol R."/>
            <person name="Norbu C."/>
            <person name="Norbu N."/>
            <person name="Novod N."/>
            <person name="O'Neill B."/>
            <person name="Osman S."/>
            <person name="Markiewicz E."/>
            <person name="Oyono O.L."/>
            <person name="Patti C."/>
            <person name="Phunkhang P."/>
            <person name="Pierre F."/>
            <person name="Priest M."/>
            <person name="Raghuraman S."/>
            <person name="Rege F."/>
            <person name="Reyes R."/>
            <person name="Rise C."/>
            <person name="Rogov P."/>
            <person name="Ross K."/>
            <person name="Ryan E."/>
            <person name="Settipalli S."/>
            <person name="Shea T."/>
            <person name="Sherpa N."/>
            <person name="Shi L."/>
            <person name="Shih D."/>
            <person name="Sparrow T."/>
            <person name="Spaulding J."/>
            <person name="Stalker J."/>
            <person name="Stange-Thomann N."/>
            <person name="Stavropoulos S."/>
            <person name="Stone C."/>
            <person name="Strader C."/>
            <person name="Tesfaye S."/>
            <person name="Thomson T."/>
            <person name="Thoulutsang Y."/>
            <person name="Thoulutsang D."/>
            <person name="Topham K."/>
            <person name="Topping I."/>
            <person name="Tsamla T."/>
            <person name="Vassiliev H."/>
            <person name="Vo A."/>
            <person name="Wangchuk T."/>
            <person name="Wangdi T."/>
            <person name="Weiand M."/>
            <person name="Wilkinson J."/>
            <person name="Wilson A."/>
            <person name="Yadav S."/>
            <person name="Young G."/>
            <person name="Yu Q."/>
            <person name="Zembek L."/>
            <person name="Zhong D."/>
            <person name="Zimmer A."/>
            <person name="Zwirko Z."/>
            <person name="Jaffe D.B."/>
            <person name="Alvarez P."/>
            <person name="Brockman W."/>
            <person name="Butler J."/>
            <person name="Chin C."/>
            <person name="Gnerre S."/>
            <person name="Grabherr M."/>
            <person name="Kleber M."/>
            <person name="Mauceli E."/>
            <person name="MacCallum I."/>
        </authorList>
    </citation>
    <scope>NUCLEOTIDE SEQUENCE [LARGE SCALE GENOMIC DNA]</scope>
    <source>
        <strain evidence="3">Tucson 14030-0811.24</strain>
    </source>
</reference>
<dbReference type="InParanoid" id="B4MNF4"/>
<dbReference type="AlphaFoldDB" id="B4MNF4"/>
<keyword evidence="3" id="KW-1185">Reference proteome</keyword>
<sequence>MTRYQLLLLTICLTVSAVLAEPAGHVRRQRLRFLARQEAAVPTPYPLASELKPEEPALIYGPPQGNEEQEPEPTVTLNPQAEELDTEENLLEVTTQSVQPARLRQFGRQRLAKLQIKSTQRKSARLEELPLEGEIEPVAAVAPAAAPAPAVVPAAVAPAVINPALASAVPQFYYVGAPQQPYTILAYSASPTGSQQLAW</sequence>
<dbReference type="EMBL" id="CH963847">
    <property type="protein sequence ID" value="EDW72663.1"/>
    <property type="molecule type" value="Genomic_DNA"/>
</dbReference>
<gene>
    <name evidence="2" type="primary">Dwil\GK17060</name>
    <name evidence="2" type="ORF">Dwil_GK17060</name>
</gene>